<organism evidence="2 3">
    <name type="scientific">Channa argus</name>
    <name type="common">Northern snakehead</name>
    <name type="synonym">Ophicephalus argus</name>
    <dbReference type="NCBI Taxonomy" id="215402"/>
    <lineage>
        <taxon>Eukaryota</taxon>
        <taxon>Metazoa</taxon>
        <taxon>Chordata</taxon>
        <taxon>Craniata</taxon>
        <taxon>Vertebrata</taxon>
        <taxon>Euteleostomi</taxon>
        <taxon>Actinopterygii</taxon>
        <taxon>Neopterygii</taxon>
        <taxon>Teleostei</taxon>
        <taxon>Neoteleostei</taxon>
        <taxon>Acanthomorphata</taxon>
        <taxon>Anabantaria</taxon>
        <taxon>Anabantiformes</taxon>
        <taxon>Channoidei</taxon>
        <taxon>Channidae</taxon>
        <taxon>Channa</taxon>
    </lineage>
</organism>
<proteinExistence type="predicted"/>
<protein>
    <submittedName>
        <fullName evidence="2">Uncharacterized protein</fullName>
    </submittedName>
</protein>
<reference evidence="2 3" key="1">
    <citation type="submission" date="2019-02" db="EMBL/GenBank/DDBJ databases">
        <title>Opniocepnalus argus genome.</title>
        <authorList>
            <person name="Zhou C."/>
            <person name="Xiao S."/>
        </authorList>
    </citation>
    <scope>NUCLEOTIDE SEQUENCE [LARGE SCALE GENOMIC DNA]</scope>
    <source>
        <strain evidence="2">OARG1902GOOAL</strain>
        <tissue evidence="2">Muscle</tissue>
    </source>
</reference>
<evidence type="ECO:0000256" key="1">
    <source>
        <dbReference type="SAM" id="MobiDB-lite"/>
    </source>
</evidence>
<reference evidence="3" key="2">
    <citation type="submission" date="2019-02" db="EMBL/GenBank/DDBJ databases">
        <title>Opniocepnalus argus Var Kimnra genome.</title>
        <authorList>
            <person name="Zhou C."/>
            <person name="Xiao S."/>
        </authorList>
    </citation>
    <scope>NUCLEOTIDE SEQUENCE [LARGE SCALE GENOMIC DNA]</scope>
</reference>
<accession>A0A6G1PEK2</accession>
<keyword evidence="3" id="KW-1185">Reference proteome</keyword>
<dbReference type="EMBL" id="CM015715">
    <property type="protein sequence ID" value="KAF3688667.1"/>
    <property type="molecule type" value="Genomic_DNA"/>
</dbReference>
<gene>
    <name evidence="2" type="ORF">EXN66_Car004339</name>
</gene>
<feature type="region of interest" description="Disordered" evidence="1">
    <location>
        <begin position="1"/>
        <end position="51"/>
    </location>
</feature>
<sequence length="127" mass="13854">MGQGEGEGEGVGCIQEEADNLPDTTAMPEGAEYRREQRLERESGEAGGGNCCLAERWEEDVETRANQGTAEGQSGEAGGRLAIGYSQDYFHMVQCPLVMSRTVMAWLPPPQHHPFNPRLSGETVETQ</sequence>
<dbReference type="Proteomes" id="UP000503349">
    <property type="component" value="Chromosome 4"/>
</dbReference>
<evidence type="ECO:0000313" key="3">
    <source>
        <dbReference type="Proteomes" id="UP000503349"/>
    </source>
</evidence>
<evidence type="ECO:0000313" key="2">
    <source>
        <dbReference type="EMBL" id="KAF3688667.1"/>
    </source>
</evidence>
<feature type="compositionally biased region" description="Basic and acidic residues" evidence="1">
    <location>
        <begin position="31"/>
        <end position="44"/>
    </location>
</feature>
<name>A0A6G1PEK2_CHAAH</name>
<feature type="compositionally biased region" description="Gly residues" evidence="1">
    <location>
        <begin position="1"/>
        <end position="11"/>
    </location>
</feature>
<dbReference type="AlphaFoldDB" id="A0A6G1PEK2"/>